<evidence type="ECO:0000313" key="1">
    <source>
        <dbReference type="EMBL" id="CAA9469544.1"/>
    </source>
</evidence>
<proteinExistence type="predicted"/>
<protein>
    <submittedName>
        <fullName evidence="1">Uncharacterized protein</fullName>
    </submittedName>
</protein>
<accession>A0A6J4RDA5</accession>
<name>A0A6J4RDA5_9ACTN</name>
<gene>
    <name evidence="1" type="ORF">AVDCRST_MAG65-641</name>
</gene>
<dbReference type="EMBL" id="CADCVL010000112">
    <property type="protein sequence ID" value="CAA9469544.1"/>
    <property type="molecule type" value="Genomic_DNA"/>
</dbReference>
<sequence length="123" mass="13507">EMLVVHRHTRGKGRFMGSRLLLSAIVLTGLLGLPSGALAHETKTRSCGQIGFTPDSDDVAANIRATGLTCGLARDFVRDSEGRPGDTFRGFRCRRTAVANPQGLPYTRYRCVGAGDVIRWRRY</sequence>
<feature type="non-terminal residue" evidence="1">
    <location>
        <position position="1"/>
    </location>
</feature>
<organism evidence="1">
    <name type="scientific">uncultured Solirubrobacteraceae bacterium</name>
    <dbReference type="NCBI Taxonomy" id="1162706"/>
    <lineage>
        <taxon>Bacteria</taxon>
        <taxon>Bacillati</taxon>
        <taxon>Actinomycetota</taxon>
        <taxon>Thermoleophilia</taxon>
        <taxon>Solirubrobacterales</taxon>
        <taxon>Solirubrobacteraceae</taxon>
        <taxon>environmental samples</taxon>
    </lineage>
</organism>
<reference evidence="1" key="1">
    <citation type="submission" date="2020-02" db="EMBL/GenBank/DDBJ databases">
        <authorList>
            <person name="Meier V. D."/>
        </authorList>
    </citation>
    <scope>NUCLEOTIDE SEQUENCE</scope>
    <source>
        <strain evidence="1">AVDCRST_MAG65</strain>
    </source>
</reference>
<dbReference type="AlphaFoldDB" id="A0A6J4RDA5"/>